<name>A0A6M0CUU9_9PSED</name>
<gene>
    <name evidence="1" type="ORF">G3435_17420</name>
</gene>
<dbReference type="AlphaFoldDB" id="A0A6M0CUU9"/>
<evidence type="ECO:0000313" key="2">
    <source>
        <dbReference type="Proteomes" id="UP000480410"/>
    </source>
</evidence>
<organism evidence="1 2">
    <name type="scientific">Pseudomonas brassicae</name>
    <dbReference type="NCBI Taxonomy" id="2708063"/>
    <lineage>
        <taxon>Bacteria</taxon>
        <taxon>Pseudomonadati</taxon>
        <taxon>Pseudomonadota</taxon>
        <taxon>Gammaproteobacteria</taxon>
        <taxon>Pseudomonadales</taxon>
        <taxon>Pseudomonadaceae</taxon>
        <taxon>Pseudomonas</taxon>
    </lineage>
</organism>
<comment type="caution">
    <text evidence="1">The sequence shown here is derived from an EMBL/GenBank/DDBJ whole genome shotgun (WGS) entry which is preliminary data.</text>
</comment>
<evidence type="ECO:0000313" key="1">
    <source>
        <dbReference type="EMBL" id="NER61261.1"/>
    </source>
</evidence>
<sequence>MMKNFILSSSVNLKFDEQEPDLHNCYRVQTIAHCSQTRTFKIIFSQTYPPNAPTTLITLEFSNTTTLSVSKNIFNLKEPYLAEMGYKNPDDTDLDWLIEQRKSTPDDHLILRFCDDDYIRVYCDRATATAQHPELTLTQ</sequence>
<dbReference type="EMBL" id="JAAHBV010000386">
    <property type="protein sequence ID" value="NER61261.1"/>
    <property type="molecule type" value="Genomic_DNA"/>
</dbReference>
<proteinExistence type="predicted"/>
<reference evidence="1 2" key="1">
    <citation type="submission" date="2020-02" db="EMBL/GenBank/DDBJ databases">
        <title>Broccoli isolated Pseudomonas sp.</title>
        <authorList>
            <person name="Fujikawa T."/>
            <person name="Sawada H."/>
        </authorList>
    </citation>
    <scope>NUCLEOTIDE SEQUENCE [LARGE SCALE GENOMIC DNA]</scope>
    <source>
        <strain evidence="1 2">MAFF212428</strain>
    </source>
</reference>
<dbReference type="Proteomes" id="UP000480410">
    <property type="component" value="Unassembled WGS sequence"/>
</dbReference>
<accession>A0A6M0CUU9</accession>
<protein>
    <submittedName>
        <fullName evidence="1">Uncharacterized protein</fullName>
    </submittedName>
</protein>